<evidence type="ECO:0000313" key="3">
    <source>
        <dbReference type="Proteomes" id="UP001062443"/>
    </source>
</evidence>
<dbReference type="Proteomes" id="UP001062443">
    <property type="component" value="Unassembled WGS sequence"/>
</dbReference>
<dbReference type="InterPro" id="IPR007481">
    <property type="entry name" value="SspB"/>
</dbReference>
<organism evidence="2 3">
    <name type="scientific">Neokomagataea tanensis NBRC 106556</name>
    <dbReference type="NCBI Taxonomy" id="1223519"/>
    <lineage>
        <taxon>Bacteria</taxon>
        <taxon>Pseudomonadati</taxon>
        <taxon>Pseudomonadota</taxon>
        <taxon>Alphaproteobacteria</taxon>
        <taxon>Acetobacterales</taxon>
        <taxon>Acetobacteraceae</taxon>
        <taxon>Neokomagataea</taxon>
    </lineage>
</organism>
<dbReference type="InterPro" id="IPR036760">
    <property type="entry name" value="SspB-like_sf"/>
</dbReference>
<accession>A0ABQ0QI87</accession>
<comment type="caution">
    <text evidence="2">The sequence shown here is derived from an EMBL/GenBank/DDBJ whole genome shotgun (WGS) entry which is preliminary data.</text>
</comment>
<proteinExistence type="predicted"/>
<feature type="region of interest" description="Disordered" evidence="1">
    <location>
        <begin position="138"/>
        <end position="178"/>
    </location>
</feature>
<reference evidence="2" key="1">
    <citation type="submission" date="2013-04" db="EMBL/GenBank/DDBJ databases">
        <title>The genome sequencing project of 58 acetic acid bacteria.</title>
        <authorList>
            <person name="Okamoto-Kainuma A."/>
            <person name="Ishikawa M."/>
            <person name="Umino S."/>
            <person name="Koizumi Y."/>
            <person name="Shiwa Y."/>
            <person name="Yoshikawa H."/>
            <person name="Matsutani M."/>
            <person name="Matsushita K."/>
        </authorList>
    </citation>
    <scope>NUCLEOTIDE SEQUENCE</scope>
    <source>
        <strain evidence="2">NBRC 106556</strain>
    </source>
</reference>
<evidence type="ECO:0000313" key="2">
    <source>
        <dbReference type="EMBL" id="GBR45753.1"/>
    </source>
</evidence>
<dbReference type="SUPFAM" id="SSF101738">
    <property type="entry name" value="SspB-like"/>
    <property type="match status" value="1"/>
</dbReference>
<evidence type="ECO:0008006" key="4">
    <source>
        <dbReference type="Google" id="ProtNLM"/>
    </source>
</evidence>
<dbReference type="Pfam" id="PF04386">
    <property type="entry name" value="SspB"/>
    <property type="match status" value="1"/>
</dbReference>
<dbReference type="EMBL" id="BAQB01000009">
    <property type="protein sequence ID" value="GBR45753.1"/>
    <property type="molecule type" value="Genomic_DNA"/>
</dbReference>
<protein>
    <recommendedName>
        <fullName evidence="4">Stringent starvation protein B</fullName>
    </recommendedName>
</protein>
<name>A0ABQ0QI87_9PROT</name>
<dbReference type="Gene3D" id="2.30.30.220">
    <property type="entry name" value="SspB-like"/>
    <property type="match status" value="1"/>
</dbReference>
<evidence type="ECO:0000256" key="1">
    <source>
        <dbReference type="SAM" id="MobiDB-lite"/>
    </source>
</evidence>
<gene>
    <name evidence="2" type="ORF">AA106556_0879</name>
</gene>
<sequence>MSDDHNDDFEANLPESLLPYDAWIEDAYRSVMCRALSHVAQEGLPGEHHFYLTFKTNAAGVNIPSRLSAQYPQEMTIVLQHQFTNLSVDAEHKEIRVTLSFGGVPSPLIIPVSAVVAFADPHMHMAFRFSEPTVAEDVASVKSTPASPPETETSKTDETTSGEAEVVSLAAFRKRPTP</sequence>
<dbReference type="RefSeq" id="WP_068170189.1">
    <property type="nucleotide sequence ID" value="NZ_BAQB01000009.1"/>
</dbReference>
<keyword evidence="3" id="KW-1185">Reference proteome</keyword>